<feature type="transmembrane region" description="Helical" evidence="2">
    <location>
        <begin position="6"/>
        <end position="24"/>
    </location>
</feature>
<keyword evidence="2" id="KW-0472">Membrane</keyword>
<proteinExistence type="predicted"/>
<feature type="non-terminal residue" evidence="3">
    <location>
        <position position="340"/>
    </location>
</feature>
<feature type="transmembrane region" description="Helical" evidence="2">
    <location>
        <begin position="198"/>
        <end position="217"/>
    </location>
</feature>
<dbReference type="EMBL" id="JADOGI010000133">
    <property type="protein sequence ID" value="MBF8190733.1"/>
    <property type="molecule type" value="Genomic_DNA"/>
</dbReference>
<feature type="region of interest" description="Disordered" evidence="1">
    <location>
        <begin position="225"/>
        <end position="340"/>
    </location>
</feature>
<accession>A0A931F4C1</accession>
<keyword evidence="2" id="KW-1133">Transmembrane helix</keyword>
<dbReference type="AlphaFoldDB" id="A0A931F4C1"/>
<keyword evidence="4" id="KW-1185">Reference proteome</keyword>
<protein>
    <submittedName>
        <fullName evidence="3">Uncharacterized protein</fullName>
    </submittedName>
</protein>
<feature type="transmembrane region" description="Helical" evidence="2">
    <location>
        <begin position="174"/>
        <end position="192"/>
    </location>
</feature>
<feature type="transmembrane region" description="Helical" evidence="2">
    <location>
        <begin position="36"/>
        <end position="61"/>
    </location>
</feature>
<keyword evidence="2" id="KW-0812">Transmembrane</keyword>
<name>A0A931F4C1_9ACTN</name>
<feature type="transmembrane region" description="Helical" evidence="2">
    <location>
        <begin position="140"/>
        <end position="162"/>
    </location>
</feature>
<feature type="transmembrane region" description="Helical" evidence="2">
    <location>
        <begin position="96"/>
        <end position="115"/>
    </location>
</feature>
<feature type="transmembrane region" description="Helical" evidence="2">
    <location>
        <begin position="67"/>
        <end position="89"/>
    </location>
</feature>
<evidence type="ECO:0000313" key="3">
    <source>
        <dbReference type="EMBL" id="MBF8190733.1"/>
    </source>
</evidence>
<organism evidence="3 4">
    <name type="scientific">Nonomuraea cypriaca</name>
    <dbReference type="NCBI Taxonomy" id="1187855"/>
    <lineage>
        <taxon>Bacteria</taxon>
        <taxon>Bacillati</taxon>
        <taxon>Actinomycetota</taxon>
        <taxon>Actinomycetes</taxon>
        <taxon>Streptosporangiales</taxon>
        <taxon>Streptosporangiaceae</taxon>
        <taxon>Nonomuraea</taxon>
    </lineage>
</organism>
<comment type="caution">
    <text evidence="3">The sequence shown here is derived from an EMBL/GenBank/DDBJ whole genome shotgun (WGS) entry which is preliminary data.</text>
</comment>
<dbReference type="Proteomes" id="UP000605361">
    <property type="component" value="Unassembled WGS sequence"/>
</dbReference>
<feature type="compositionally biased region" description="Basic and acidic residues" evidence="1">
    <location>
        <begin position="233"/>
        <end position="256"/>
    </location>
</feature>
<sequence length="340" mass="36194">MEILVAVIASAGALLAAIAAGALIQRLREEPEGWLIAWTVAVVALCLSLGVIAIGYLLGFGPVTFRIYQVTGSLLAPLWLAVGLVQLLAEKTPPRFLAWLFGIALTVVAVVIMVFDPLKTEDMGKALPAASNHWDIFPNYLLTGVHALTVLTMLVMVVVAGAKWRNGDEYDTDNLHAALVIVPSGVALVGAMRFTVPALFTTALLAVAGAAVWYTVLRPLAPYEDDEDEFPERDEPRGARATHREEQPMPPREEGHRRGRGAMPSAGPPPVPPPGPQPVPGADLPPTPRRASGLGDLVAEYRSGDQDIDYAARMSPPPDAGPATGYVMNNGAPPQRPDYA</sequence>
<evidence type="ECO:0000256" key="2">
    <source>
        <dbReference type="SAM" id="Phobius"/>
    </source>
</evidence>
<feature type="compositionally biased region" description="Pro residues" evidence="1">
    <location>
        <begin position="266"/>
        <end position="288"/>
    </location>
</feature>
<evidence type="ECO:0000313" key="4">
    <source>
        <dbReference type="Proteomes" id="UP000605361"/>
    </source>
</evidence>
<gene>
    <name evidence="3" type="ORF">ITP53_34495</name>
</gene>
<reference evidence="3" key="1">
    <citation type="submission" date="2020-11" db="EMBL/GenBank/DDBJ databases">
        <title>Whole-genome analyses of Nonomuraea sp. K274.</title>
        <authorList>
            <person name="Veyisoglu A."/>
        </authorList>
    </citation>
    <scope>NUCLEOTIDE SEQUENCE</scope>
    <source>
        <strain evidence="3">K274</strain>
    </source>
</reference>
<evidence type="ECO:0000256" key="1">
    <source>
        <dbReference type="SAM" id="MobiDB-lite"/>
    </source>
</evidence>